<organism evidence="1 2">
    <name type="scientific">Helicobacter fennelliae MRY12-0050</name>
    <dbReference type="NCBI Taxonomy" id="1325130"/>
    <lineage>
        <taxon>Bacteria</taxon>
        <taxon>Pseudomonadati</taxon>
        <taxon>Campylobacterota</taxon>
        <taxon>Epsilonproteobacteria</taxon>
        <taxon>Campylobacterales</taxon>
        <taxon>Helicobacteraceae</taxon>
        <taxon>Helicobacter</taxon>
    </lineage>
</organism>
<dbReference type="Proteomes" id="UP000018143">
    <property type="component" value="Unassembled WGS sequence"/>
</dbReference>
<gene>
    <name evidence="1" type="ORF">HFN_2228</name>
</gene>
<protein>
    <submittedName>
        <fullName evidence="1">Uncharacterized protein</fullName>
    </submittedName>
</protein>
<evidence type="ECO:0000313" key="1">
    <source>
        <dbReference type="EMBL" id="GAD18816.1"/>
    </source>
</evidence>
<dbReference type="STRING" id="1325130.HFN_2228"/>
<reference evidence="1 2" key="1">
    <citation type="journal article" date="2013" name="Genome Announc.">
        <title>Draft Genome Sequence of Helicobacter fennelliae Strain MRY12-0050, Isolated from a Bacteremia Patient.</title>
        <authorList>
            <person name="Rimbara E."/>
            <person name="Matsui M."/>
            <person name="Mori S."/>
            <person name="Suzuki S."/>
            <person name="Suzuki M."/>
            <person name="Kim H."/>
            <person name="Sekizuka T."/>
            <person name="Kuroda M."/>
            <person name="Shibayama K."/>
        </authorList>
    </citation>
    <scope>NUCLEOTIDE SEQUENCE [LARGE SCALE GENOMIC DNA]</scope>
    <source>
        <strain evidence="1 2">MRY12-0050</strain>
    </source>
</reference>
<comment type="caution">
    <text evidence="1">The sequence shown here is derived from an EMBL/GenBank/DDBJ whole genome shotgun (WGS) entry which is preliminary data.</text>
</comment>
<dbReference type="AlphaFoldDB" id="T1D0S7"/>
<proteinExistence type="predicted"/>
<evidence type="ECO:0000313" key="2">
    <source>
        <dbReference type="Proteomes" id="UP000018143"/>
    </source>
</evidence>
<accession>T1D0S7</accession>
<name>T1D0S7_9HELI</name>
<dbReference type="EMBL" id="BASD01000009">
    <property type="protein sequence ID" value="GAD18816.1"/>
    <property type="molecule type" value="Genomic_DNA"/>
</dbReference>
<sequence length="40" mass="4575">MEILLACLMEDLDLIQSCKVISQKSEYGELFFKSISAHQI</sequence>
<keyword evidence="2" id="KW-1185">Reference proteome</keyword>